<dbReference type="GO" id="GO:0016705">
    <property type="term" value="F:oxidoreductase activity, acting on paired donors, with incorporation or reduction of molecular oxygen"/>
    <property type="evidence" value="ECO:0007669"/>
    <property type="project" value="InterPro"/>
</dbReference>
<keyword evidence="3 6" id="KW-0349">Heme</keyword>
<comment type="similarity">
    <text evidence="2 7">Belongs to the cytochrome P450 family.</text>
</comment>
<evidence type="ECO:0000313" key="9">
    <source>
        <dbReference type="Proteomes" id="UP000186583"/>
    </source>
</evidence>
<dbReference type="InterPro" id="IPR001128">
    <property type="entry name" value="Cyt_P450"/>
</dbReference>
<dbReference type="PROSITE" id="PS00086">
    <property type="entry name" value="CYTOCHROME_P450"/>
    <property type="match status" value="1"/>
</dbReference>
<evidence type="ECO:0000256" key="3">
    <source>
        <dbReference type="ARBA" id="ARBA00022617"/>
    </source>
</evidence>
<dbReference type="PRINTS" id="PR00385">
    <property type="entry name" value="P450"/>
</dbReference>
<sequence length="298" mass="33296">MLVAFKRFPVIKFPLFMCLVPWILTSGILAVGKITQEQVRARLARRDNLSSLRHPDLLQPVTPYTATPLKDESELRTDDWIVAQANSLMVGALGPVTNAITSAVIFLCASPEKMERLKQEVRNAFSAYTDITAEALQSSCPYLNAVIDEDLRLMTPAPSGLPRFSPGAHVDGYFVPAGVTVQTCNFATAHSPESFFLPREFHPERHLDANHMWYDARFSGDDKHSISPFSIGPRRCPGSGIAYLQMRLIIAKLAWALDIEFSPSNNLQGWDTDVRVYSTYQFPSVWIRCKPPIRASLA</sequence>
<dbReference type="GO" id="GO:0020037">
    <property type="term" value="F:heme binding"/>
    <property type="evidence" value="ECO:0007669"/>
    <property type="project" value="InterPro"/>
</dbReference>
<feature type="binding site" description="axial binding residue" evidence="6">
    <location>
        <position position="236"/>
    </location>
    <ligand>
        <name>heme</name>
        <dbReference type="ChEBI" id="CHEBI:30413"/>
    </ligand>
    <ligandPart>
        <name>Fe</name>
        <dbReference type="ChEBI" id="CHEBI:18248"/>
    </ligandPart>
</feature>
<dbReference type="GO" id="GO:0004497">
    <property type="term" value="F:monooxygenase activity"/>
    <property type="evidence" value="ECO:0007669"/>
    <property type="project" value="UniProtKB-KW"/>
</dbReference>
<keyword evidence="4 6" id="KW-0479">Metal-binding</keyword>
<dbReference type="STRING" id="708187.A0A1Q8RVH0"/>
<dbReference type="PRINTS" id="PR00463">
    <property type="entry name" value="EP450I"/>
</dbReference>
<evidence type="ECO:0000256" key="1">
    <source>
        <dbReference type="ARBA" id="ARBA00001971"/>
    </source>
</evidence>
<gene>
    <name evidence="8" type="ORF">CCHL11_00221</name>
</gene>
<evidence type="ECO:0000256" key="7">
    <source>
        <dbReference type="RuleBase" id="RU000461"/>
    </source>
</evidence>
<keyword evidence="7" id="KW-0503">Monooxygenase</keyword>
<dbReference type="SUPFAM" id="SSF48264">
    <property type="entry name" value="Cytochrome P450"/>
    <property type="match status" value="1"/>
</dbReference>
<proteinExistence type="inferred from homology"/>
<evidence type="ECO:0000313" key="8">
    <source>
        <dbReference type="EMBL" id="OLN88361.1"/>
    </source>
</evidence>
<dbReference type="Proteomes" id="UP000186583">
    <property type="component" value="Unassembled WGS sequence"/>
</dbReference>
<dbReference type="InterPro" id="IPR002401">
    <property type="entry name" value="Cyt_P450_E_grp-I"/>
</dbReference>
<protein>
    <submittedName>
        <fullName evidence="8">Isotrichodermin C-15 hydroxylase 2</fullName>
    </submittedName>
</protein>
<name>A0A1Q8RVH0_9PEZI</name>
<accession>A0A1Q8RVH0</accession>
<evidence type="ECO:0000256" key="6">
    <source>
        <dbReference type="PIRSR" id="PIRSR602401-1"/>
    </source>
</evidence>
<keyword evidence="7" id="KW-0560">Oxidoreductase</keyword>
<dbReference type="PANTHER" id="PTHR24305:SF210">
    <property type="entry name" value="CYTOCHROME P450 MONOOXYGENASE ASQL-RELATED"/>
    <property type="match status" value="1"/>
</dbReference>
<evidence type="ECO:0000256" key="4">
    <source>
        <dbReference type="ARBA" id="ARBA00022723"/>
    </source>
</evidence>
<dbReference type="InterPro" id="IPR036396">
    <property type="entry name" value="Cyt_P450_sf"/>
</dbReference>
<comment type="cofactor">
    <cofactor evidence="1 6">
        <name>heme</name>
        <dbReference type="ChEBI" id="CHEBI:30413"/>
    </cofactor>
</comment>
<evidence type="ECO:0000256" key="5">
    <source>
        <dbReference type="ARBA" id="ARBA00023004"/>
    </source>
</evidence>
<dbReference type="Gene3D" id="1.10.630.10">
    <property type="entry name" value="Cytochrome P450"/>
    <property type="match status" value="1"/>
</dbReference>
<comment type="caution">
    <text evidence="8">The sequence shown here is derived from an EMBL/GenBank/DDBJ whole genome shotgun (WGS) entry which is preliminary data.</text>
</comment>
<keyword evidence="9" id="KW-1185">Reference proteome</keyword>
<dbReference type="InterPro" id="IPR050121">
    <property type="entry name" value="Cytochrome_P450_monoxygenase"/>
</dbReference>
<dbReference type="PANTHER" id="PTHR24305">
    <property type="entry name" value="CYTOCHROME P450"/>
    <property type="match status" value="1"/>
</dbReference>
<dbReference type="OrthoDB" id="1470350at2759"/>
<dbReference type="AlphaFoldDB" id="A0A1Q8RVH0"/>
<evidence type="ECO:0000256" key="2">
    <source>
        <dbReference type="ARBA" id="ARBA00010617"/>
    </source>
</evidence>
<organism evidence="8 9">
    <name type="scientific">Colletotrichum chlorophyti</name>
    <dbReference type="NCBI Taxonomy" id="708187"/>
    <lineage>
        <taxon>Eukaryota</taxon>
        <taxon>Fungi</taxon>
        <taxon>Dikarya</taxon>
        <taxon>Ascomycota</taxon>
        <taxon>Pezizomycotina</taxon>
        <taxon>Sordariomycetes</taxon>
        <taxon>Hypocreomycetidae</taxon>
        <taxon>Glomerellales</taxon>
        <taxon>Glomerellaceae</taxon>
        <taxon>Colletotrichum</taxon>
    </lineage>
</organism>
<keyword evidence="5 6" id="KW-0408">Iron</keyword>
<dbReference type="Pfam" id="PF00067">
    <property type="entry name" value="p450"/>
    <property type="match status" value="1"/>
</dbReference>
<dbReference type="GO" id="GO:0005506">
    <property type="term" value="F:iron ion binding"/>
    <property type="evidence" value="ECO:0007669"/>
    <property type="project" value="InterPro"/>
</dbReference>
<dbReference type="InterPro" id="IPR017972">
    <property type="entry name" value="Cyt_P450_CS"/>
</dbReference>
<dbReference type="EMBL" id="MPGH01000088">
    <property type="protein sequence ID" value="OLN88361.1"/>
    <property type="molecule type" value="Genomic_DNA"/>
</dbReference>
<reference evidence="8 9" key="1">
    <citation type="submission" date="2016-11" db="EMBL/GenBank/DDBJ databases">
        <title>Draft Genome Assembly of Colletotrichum chlorophyti a pathogen of herbaceous plants.</title>
        <authorList>
            <person name="Gan P."/>
            <person name="Narusaka M."/>
            <person name="Tsushima A."/>
            <person name="Narusaka Y."/>
            <person name="Takano Y."/>
            <person name="Shirasu K."/>
        </authorList>
    </citation>
    <scope>NUCLEOTIDE SEQUENCE [LARGE SCALE GENOMIC DNA]</scope>
    <source>
        <strain evidence="8 9">NTL11</strain>
    </source>
</reference>